<dbReference type="EMBL" id="JARK01001582">
    <property type="protein sequence ID" value="EYB88459.1"/>
    <property type="molecule type" value="Genomic_DNA"/>
</dbReference>
<keyword evidence="3" id="KW-1185">Reference proteome</keyword>
<dbReference type="Proteomes" id="UP000024635">
    <property type="component" value="Unassembled WGS sequence"/>
</dbReference>
<evidence type="ECO:0000313" key="3">
    <source>
        <dbReference type="Proteomes" id="UP000024635"/>
    </source>
</evidence>
<comment type="caution">
    <text evidence="2">The sequence shown here is derived from an EMBL/GenBank/DDBJ whole genome shotgun (WGS) entry which is preliminary data.</text>
</comment>
<organism evidence="2 3">
    <name type="scientific">Ancylostoma ceylanicum</name>
    <dbReference type="NCBI Taxonomy" id="53326"/>
    <lineage>
        <taxon>Eukaryota</taxon>
        <taxon>Metazoa</taxon>
        <taxon>Ecdysozoa</taxon>
        <taxon>Nematoda</taxon>
        <taxon>Chromadorea</taxon>
        <taxon>Rhabditida</taxon>
        <taxon>Rhabditina</taxon>
        <taxon>Rhabditomorpha</taxon>
        <taxon>Strongyloidea</taxon>
        <taxon>Ancylostomatidae</taxon>
        <taxon>Ancylostomatinae</taxon>
        <taxon>Ancylostoma</taxon>
    </lineage>
</organism>
<proteinExistence type="predicted"/>
<dbReference type="AlphaFoldDB" id="A0A016SDU3"/>
<accession>A0A016SDU3</accession>
<name>A0A016SDU3_9BILA</name>
<protein>
    <submittedName>
        <fullName evidence="2">Uncharacterized protein</fullName>
    </submittedName>
</protein>
<feature type="region of interest" description="Disordered" evidence="1">
    <location>
        <begin position="97"/>
        <end position="121"/>
    </location>
</feature>
<sequence>MLRSSNLTREVHEANLGDRNETSIVGSTVQGDVNRVLHYRSILAPSKTPYSRILHGNARRLPPCLQLRVTGRRNLMKSCSPTLKASSYTITSKLHGNMQQTRGGRKLFDRKPLYQRPSQEW</sequence>
<gene>
    <name evidence="2" type="primary">Acey_s0246.g20</name>
    <name evidence="2" type="ORF">Y032_0246g20</name>
</gene>
<evidence type="ECO:0000313" key="2">
    <source>
        <dbReference type="EMBL" id="EYB88459.1"/>
    </source>
</evidence>
<evidence type="ECO:0000256" key="1">
    <source>
        <dbReference type="SAM" id="MobiDB-lite"/>
    </source>
</evidence>
<reference evidence="3" key="1">
    <citation type="journal article" date="2015" name="Nat. Genet.">
        <title>The genome and transcriptome of the zoonotic hookworm Ancylostoma ceylanicum identify infection-specific gene families.</title>
        <authorList>
            <person name="Schwarz E.M."/>
            <person name="Hu Y."/>
            <person name="Antoshechkin I."/>
            <person name="Miller M.M."/>
            <person name="Sternberg P.W."/>
            <person name="Aroian R.V."/>
        </authorList>
    </citation>
    <scope>NUCLEOTIDE SEQUENCE</scope>
    <source>
        <strain evidence="3">HY135</strain>
    </source>
</reference>